<dbReference type="Pfam" id="PF23082">
    <property type="entry name" value="Myb_DNA-binding_2"/>
    <property type="match status" value="1"/>
</dbReference>
<dbReference type="SUPFAM" id="SSF46689">
    <property type="entry name" value="Homeodomain-like"/>
    <property type="match status" value="1"/>
</dbReference>
<keyword evidence="5" id="KW-1185">Reference proteome</keyword>
<dbReference type="GO" id="GO:0043022">
    <property type="term" value="F:ribosome binding"/>
    <property type="evidence" value="ECO:0000318"/>
    <property type="project" value="GO_Central"/>
</dbReference>
<dbReference type="InterPro" id="IPR009057">
    <property type="entry name" value="Homeodomain-like_sf"/>
</dbReference>
<name>A0A022R2F9_ERYGU</name>
<evidence type="ECO:0000313" key="4">
    <source>
        <dbReference type="EMBL" id="EYU34139.1"/>
    </source>
</evidence>
<dbReference type="GO" id="GO:0006450">
    <property type="term" value="P:regulation of translational fidelity"/>
    <property type="evidence" value="ECO:0007669"/>
    <property type="project" value="InterPro"/>
</dbReference>
<organism evidence="4 5">
    <name type="scientific">Erythranthe guttata</name>
    <name type="common">Yellow monkey flower</name>
    <name type="synonym">Mimulus guttatus</name>
    <dbReference type="NCBI Taxonomy" id="4155"/>
    <lineage>
        <taxon>Eukaryota</taxon>
        <taxon>Viridiplantae</taxon>
        <taxon>Streptophyta</taxon>
        <taxon>Embryophyta</taxon>
        <taxon>Tracheophyta</taxon>
        <taxon>Spermatophyta</taxon>
        <taxon>Magnoliopsida</taxon>
        <taxon>eudicotyledons</taxon>
        <taxon>Gunneridae</taxon>
        <taxon>Pentapetalae</taxon>
        <taxon>asterids</taxon>
        <taxon>lamiids</taxon>
        <taxon>Lamiales</taxon>
        <taxon>Phrymaceae</taxon>
        <taxon>Erythranthe</taxon>
    </lineage>
</organism>
<dbReference type="STRING" id="4155.A0A022R2F9"/>
<dbReference type="FunFam" id="1.10.10.60:FF:000416">
    <property type="entry name" value="Myb family transcription factor"/>
    <property type="match status" value="1"/>
</dbReference>
<feature type="compositionally biased region" description="Basic and acidic residues" evidence="1">
    <location>
        <begin position="154"/>
        <end position="172"/>
    </location>
</feature>
<accession>A0A022R2F9</accession>
<feature type="transmembrane region" description="Helical" evidence="2">
    <location>
        <begin position="64"/>
        <end position="82"/>
    </location>
</feature>
<evidence type="ECO:0000256" key="2">
    <source>
        <dbReference type="SAM" id="Phobius"/>
    </source>
</evidence>
<dbReference type="InterPro" id="IPR044634">
    <property type="entry name" value="Zuotin/DnaJC2"/>
</dbReference>
<dbReference type="EMBL" id="KI630726">
    <property type="protein sequence ID" value="EYU34139.1"/>
    <property type="molecule type" value="Genomic_DNA"/>
</dbReference>
<dbReference type="AlphaFoldDB" id="A0A022R2F9"/>
<dbReference type="InterPro" id="IPR001005">
    <property type="entry name" value="SANT/Myb"/>
</dbReference>
<dbReference type="PANTHER" id="PTHR43999:SF3">
    <property type="entry name" value="TRANSCRIPTION FACTOR MAMYB"/>
    <property type="match status" value="1"/>
</dbReference>
<evidence type="ECO:0000313" key="5">
    <source>
        <dbReference type="Proteomes" id="UP000030748"/>
    </source>
</evidence>
<dbReference type="GO" id="GO:0005829">
    <property type="term" value="C:cytosol"/>
    <property type="evidence" value="ECO:0000318"/>
    <property type="project" value="GO_Central"/>
</dbReference>
<proteinExistence type="predicted"/>
<keyword evidence="2" id="KW-0472">Membrane</keyword>
<dbReference type="PhylomeDB" id="A0A022R2F9"/>
<evidence type="ECO:0000256" key="1">
    <source>
        <dbReference type="SAM" id="MobiDB-lite"/>
    </source>
</evidence>
<dbReference type="PANTHER" id="PTHR43999">
    <property type="entry name" value="DNAJ HOMOLOG SUBFAMILY C MEMBER 2"/>
    <property type="match status" value="1"/>
</dbReference>
<dbReference type="Proteomes" id="UP000030748">
    <property type="component" value="Unassembled WGS sequence"/>
</dbReference>
<dbReference type="KEGG" id="egt:105961620"/>
<feature type="transmembrane region" description="Helical" evidence="2">
    <location>
        <begin position="37"/>
        <end position="57"/>
    </location>
</feature>
<dbReference type="SMART" id="SM00717">
    <property type="entry name" value="SANT"/>
    <property type="match status" value="2"/>
</dbReference>
<dbReference type="PROSITE" id="PS50090">
    <property type="entry name" value="MYB_LIKE"/>
    <property type="match status" value="1"/>
</dbReference>
<reference evidence="4 5" key="1">
    <citation type="journal article" date="2013" name="Proc. Natl. Acad. Sci. U.S.A.">
        <title>Fine-scale variation in meiotic recombination in Mimulus inferred from population shotgun sequencing.</title>
        <authorList>
            <person name="Hellsten U."/>
            <person name="Wright K.M."/>
            <person name="Jenkins J."/>
            <person name="Shu S."/>
            <person name="Yuan Y."/>
            <person name="Wessler S.R."/>
            <person name="Schmutz J."/>
            <person name="Willis J.H."/>
            <person name="Rokhsar D.S."/>
        </authorList>
    </citation>
    <scope>NUCLEOTIDE SEQUENCE [LARGE SCALE GENOMIC DNA]</scope>
    <source>
        <strain evidence="5">cv. DUN x IM62</strain>
    </source>
</reference>
<dbReference type="OMA" id="WTDQEMD"/>
<gene>
    <name evidence="4" type="ORF">MIMGU_mgv1a010189mg</name>
</gene>
<dbReference type="CDD" id="cd00167">
    <property type="entry name" value="SANT"/>
    <property type="match status" value="1"/>
</dbReference>
<dbReference type="Pfam" id="PF00249">
    <property type="entry name" value="Myb_DNA-binding"/>
    <property type="match status" value="1"/>
</dbReference>
<evidence type="ECO:0000259" key="3">
    <source>
        <dbReference type="PROSITE" id="PS50090"/>
    </source>
</evidence>
<dbReference type="GO" id="GO:0051083">
    <property type="term" value="P:'de novo' cotranslational protein folding"/>
    <property type="evidence" value="ECO:0000318"/>
    <property type="project" value="GO_Central"/>
</dbReference>
<feature type="domain" description="Myb-like" evidence="3">
    <location>
        <begin position="256"/>
        <end position="311"/>
    </location>
</feature>
<dbReference type="GO" id="GO:0030544">
    <property type="term" value="F:Hsp70 protein binding"/>
    <property type="evidence" value="ECO:0000318"/>
    <property type="project" value="GO_Central"/>
</dbReference>
<sequence length="319" mass="35781">MEFLDEFESKPRFLFQSKQQHFTQSETPDDSPCSSSFRFICVSIFAVFFILSFIYINVEPLRSLLLWICFSLVIGPFAPSSLTAGDIRVGLGPPLTQIPTNASLDIINDKFNRKSTKTLKKTPEDAPAAVHFEKSTIKDGSLVDKSKSKSQSKSKSESESESDATEKTKSSEWNEFDDELLRKLMGKHPVGMPGRWEAIAEGFKGNHKIETVITKAKEMKGVSNSDRDSYNKFLKDRKSVDKRVIDEGLNANENVEQEKKESGWSASEDLALLNALKTFPKDVVSMRWEKIAASVPGKTKSACMARVKDLKKDFRSSKA</sequence>
<dbReference type="Gene3D" id="1.10.10.60">
    <property type="entry name" value="Homeodomain-like"/>
    <property type="match status" value="2"/>
</dbReference>
<feature type="region of interest" description="Disordered" evidence="1">
    <location>
        <begin position="141"/>
        <end position="172"/>
    </location>
</feature>
<dbReference type="eggNOG" id="KOG0724">
    <property type="taxonomic scope" value="Eukaryota"/>
</dbReference>
<keyword evidence="2" id="KW-1133">Transmembrane helix</keyword>
<protein>
    <recommendedName>
        <fullName evidence="3">Myb-like domain-containing protein</fullName>
    </recommendedName>
</protein>
<keyword evidence="2" id="KW-0812">Transmembrane</keyword>
<dbReference type="OrthoDB" id="10250354at2759"/>